<comment type="caution">
    <text evidence="3">The sequence shown here is derived from an EMBL/GenBank/DDBJ whole genome shotgun (WGS) entry which is preliminary data.</text>
</comment>
<dbReference type="GO" id="GO:0004493">
    <property type="term" value="F:methylmalonyl-CoA epimerase activity"/>
    <property type="evidence" value="ECO:0007669"/>
    <property type="project" value="TreeGrafter"/>
</dbReference>
<dbReference type="GO" id="GO:0046872">
    <property type="term" value="F:metal ion binding"/>
    <property type="evidence" value="ECO:0007669"/>
    <property type="project" value="UniProtKB-KW"/>
</dbReference>
<dbReference type="InterPro" id="IPR029068">
    <property type="entry name" value="Glyas_Bleomycin-R_OHBP_Dase"/>
</dbReference>
<evidence type="ECO:0000256" key="1">
    <source>
        <dbReference type="ARBA" id="ARBA00022723"/>
    </source>
</evidence>
<accession>A0A4R1R9N3</accession>
<reference evidence="3 4" key="1">
    <citation type="submission" date="2019-03" db="EMBL/GenBank/DDBJ databases">
        <title>Genomic Encyclopedia of Type Strains, Phase IV (KMG-IV): sequencing the most valuable type-strain genomes for metagenomic binning, comparative biology and taxonomic classification.</title>
        <authorList>
            <person name="Goeker M."/>
        </authorList>
    </citation>
    <scope>NUCLEOTIDE SEQUENCE [LARGE SCALE GENOMIC DNA]</scope>
    <source>
        <strain evidence="3 4">LX-B</strain>
    </source>
</reference>
<name>A0A4R1R9N3_HYDET</name>
<keyword evidence="4" id="KW-1185">Reference proteome</keyword>
<evidence type="ECO:0000313" key="4">
    <source>
        <dbReference type="Proteomes" id="UP000295008"/>
    </source>
</evidence>
<sequence>MAEMILGVEHFGLMSRDPEKLAAWYRKILNFKVIQHNQKSPPTIFVAGESGSLLEIMPYTDDAIVLSGKEKRAIHTAVTVDDLERAITELKDKGVEFIGEMKDHPGGVRLIYFRDPDCNWLQLIERPQPLR</sequence>
<dbReference type="PANTHER" id="PTHR43048">
    <property type="entry name" value="METHYLMALONYL-COA EPIMERASE"/>
    <property type="match status" value="1"/>
</dbReference>
<organism evidence="3 4">
    <name type="scientific">Hydrogenispora ethanolica</name>
    <dbReference type="NCBI Taxonomy" id="1082276"/>
    <lineage>
        <taxon>Bacteria</taxon>
        <taxon>Bacillati</taxon>
        <taxon>Bacillota</taxon>
        <taxon>Hydrogenispora</taxon>
    </lineage>
</organism>
<dbReference type="PANTHER" id="PTHR43048:SF3">
    <property type="entry name" value="METHYLMALONYL-COA EPIMERASE, MITOCHONDRIAL"/>
    <property type="match status" value="1"/>
</dbReference>
<dbReference type="GO" id="GO:0046491">
    <property type="term" value="P:L-methylmalonyl-CoA metabolic process"/>
    <property type="evidence" value="ECO:0007669"/>
    <property type="project" value="TreeGrafter"/>
</dbReference>
<gene>
    <name evidence="3" type="ORF">EDC14_102553</name>
</gene>
<dbReference type="AlphaFoldDB" id="A0A4R1R9N3"/>
<evidence type="ECO:0000313" key="3">
    <source>
        <dbReference type="EMBL" id="TCL62434.1"/>
    </source>
</evidence>
<dbReference type="PROSITE" id="PS51819">
    <property type="entry name" value="VOC"/>
    <property type="match status" value="1"/>
</dbReference>
<dbReference type="Proteomes" id="UP000295008">
    <property type="component" value="Unassembled WGS sequence"/>
</dbReference>
<dbReference type="InterPro" id="IPR004360">
    <property type="entry name" value="Glyas_Fos-R_dOase_dom"/>
</dbReference>
<dbReference type="Gene3D" id="3.10.180.10">
    <property type="entry name" value="2,3-Dihydroxybiphenyl 1,2-Dioxygenase, domain 1"/>
    <property type="match status" value="1"/>
</dbReference>
<protein>
    <submittedName>
        <fullName evidence="3">Glyoxylase I family protein</fullName>
    </submittedName>
</protein>
<dbReference type="InterPro" id="IPR051785">
    <property type="entry name" value="MMCE/EMCE_epimerase"/>
</dbReference>
<evidence type="ECO:0000259" key="2">
    <source>
        <dbReference type="PROSITE" id="PS51819"/>
    </source>
</evidence>
<dbReference type="Pfam" id="PF00903">
    <property type="entry name" value="Glyoxalase"/>
    <property type="match status" value="1"/>
</dbReference>
<keyword evidence="1" id="KW-0479">Metal-binding</keyword>
<proteinExistence type="predicted"/>
<dbReference type="InterPro" id="IPR037523">
    <property type="entry name" value="VOC_core"/>
</dbReference>
<dbReference type="EMBL" id="SLUN01000025">
    <property type="protein sequence ID" value="TCL62434.1"/>
    <property type="molecule type" value="Genomic_DNA"/>
</dbReference>
<dbReference type="SUPFAM" id="SSF54593">
    <property type="entry name" value="Glyoxalase/Bleomycin resistance protein/Dihydroxybiphenyl dioxygenase"/>
    <property type="match status" value="1"/>
</dbReference>
<dbReference type="CDD" id="cd06587">
    <property type="entry name" value="VOC"/>
    <property type="match status" value="1"/>
</dbReference>
<feature type="domain" description="VOC" evidence="2">
    <location>
        <begin position="7"/>
        <end position="126"/>
    </location>
</feature>